<dbReference type="Gene3D" id="3.80.10.10">
    <property type="entry name" value="Ribonuclease Inhibitor"/>
    <property type="match status" value="3"/>
</dbReference>
<keyword evidence="3" id="KW-0812">Transmembrane</keyword>
<reference evidence="4" key="1">
    <citation type="submission" date="2020-10" db="EMBL/GenBank/DDBJ databases">
        <title>Chromosome-scale genome assembly of the Allis shad, Alosa alosa.</title>
        <authorList>
            <person name="Margot Z."/>
            <person name="Christophe K."/>
            <person name="Cabau C."/>
            <person name="Louis A."/>
            <person name="Berthelot C."/>
            <person name="Parey E."/>
            <person name="Roest Crollius H."/>
            <person name="Montfort J."/>
            <person name="Robinson-Rechavi M."/>
            <person name="Bucao C."/>
            <person name="Bouchez O."/>
            <person name="Gislard M."/>
            <person name="Lluch J."/>
            <person name="Milhes M."/>
            <person name="Lampietro C."/>
            <person name="Lopez Roques C."/>
            <person name="Donnadieu C."/>
            <person name="Braasch I."/>
            <person name="Desvignes T."/>
            <person name="Postlethwait J."/>
            <person name="Bobe J."/>
            <person name="Guiguen Y."/>
        </authorList>
    </citation>
    <scope>NUCLEOTIDE SEQUENCE</scope>
    <source>
        <strain evidence="4">M-15738</strain>
        <tissue evidence="4">Blood</tissue>
    </source>
</reference>
<dbReference type="InterPro" id="IPR051261">
    <property type="entry name" value="NLR"/>
</dbReference>
<dbReference type="InterPro" id="IPR001611">
    <property type="entry name" value="Leu-rich_rpt"/>
</dbReference>
<evidence type="ECO:0000256" key="3">
    <source>
        <dbReference type="SAM" id="Phobius"/>
    </source>
</evidence>
<sequence>MKELDLSENPVGDQGMKLLRDILTHPQSHLEKLRLRDCGIREGGVSLTLGPAPLRELDLSKNLCADSALLQLSTALQEHLYKLQILRLGVCRFNTAGCGALARALRLNPSFLQELDLGRNKVGDSGLQLLSMVLKQPQCSLKRLRLKGCGISHQGMAALCSALQANPSHLIDLNMNCNNVGDLGIKHLSGFLKDPHCTLERLGLRCCSVGVEGCADLAAALSSNPTHLRWLNLNSNNPGDAGVKLLARVLKDPRSQLERLGLMFCGVRDEGWCTLVSALSSHPSHLRELTLTGDQPGSSGIRQTAEFLENPLCKLNIIRLSYCGIEAEACSALAASLLSHPSAIRELGLSHNSPGDAGAASLASLIKEPRCKLETLWMKNCGIEEAGFVALATALRSNPSHLQVLNLSSNDPGEAGVKELAKFLKEPHCQLEILRYKETCSFSVGCPCDIANMPTSPVKTRIPLTSFGHLISEVKRQLFGIEAPATVDLTGWRRHFNTYTLQGRRNFVLVTYAALALGAAAYAVNRRDKQTQEVAESITSSQA</sequence>
<dbReference type="SUPFAM" id="SSF52047">
    <property type="entry name" value="RNI-like"/>
    <property type="match status" value="2"/>
</dbReference>
<dbReference type="Proteomes" id="UP000823561">
    <property type="component" value="Chromosome 7"/>
</dbReference>
<accession>A0AAV6GR01</accession>
<evidence type="ECO:0000313" key="5">
    <source>
        <dbReference type="Proteomes" id="UP000823561"/>
    </source>
</evidence>
<keyword evidence="5" id="KW-1185">Reference proteome</keyword>
<proteinExistence type="predicted"/>
<evidence type="ECO:0000313" key="4">
    <source>
        <dbReference type="EMBL" id="KAG5277623.1"/>
    </source>
</evidence>
<dbReference type="InterPro" id="IPR032675">
    <property type="entry name" value="LRR_dom_sf"/>
</dbReference>
<dbReference type="InterPro" id="IPR009125">
    <property type="entry name" value="ATPMK"/>
</dbReference>
<dbReference type="Pfam" id="PF13516">
    <property type="entry name" value="LRR_6"/>
    <property type="match status" value="6"/>
</dbReference>
<evidence type="ECO:0000256" key="2">
    <source>
        <dbReference type="ARBA" id="ARBA00022737"/>
    </source>
</evidence>
<dbReference type="PANTHER" id="PTHR24106">
    <property type="entry name" value="NACHT, LRR AND CARD DOMAINS-CONTAINING"/>
    <property type="match status" value="1"/>
</dbReference>
<dbReference type="Pfam" id="PF14960">
    <property type="entry name" value="ATP_synth_reg"/>
    <property type="match status" value="1"/>
</dbReference>
<comment type="caution">
    <text evidence="4">The sequence shown here is derived from an EMBL/GenBank/DDBJ whole genome shotgun (WGS) entry which is preliminary data.</text>
</comment>
<keyword evidence="1" id="KW-0433">Leucine-rich repeat</keyword>
<keyword evidence="2" id="KW-0677">Repeat</keyword>
<dbReference type="AlphaFoldDB" id="A0AAV6GR01"/>
<name>A0AAV6GR01_9TELE</name>
<keyword evidence="3" id="KW-1133">Transmembrane helix</keyword>
<protein>
    <submittedName>
        <fullName evidence="4">Uncharacterized protein</fullName>
    </submittedName>
</protein>
<gene>
    <name evidence="4" type="ORF">AALO_G00089520</name>
</gene>
<organism evidence="4 5">
    <name type="scientific">Alosa alosa</name>
    <name type="common">allis shad</name>
    <dbReference type="NCBI Taxonomy" id="278164"/>
    <lineage>
        <taxon>Eukaryota</taxon>
        <taxon>Metazoa</taxon>
        <taxon>Chordata</taxon>
        <taxon>Craniata</taxon>
        <taxon>Vertebrata</taxon>
        <taxon>Euteleostomi</taxon>
        <taxon>Actinopterygii</taxon>
        <taxon>Neopterygii</taxon>
        <taxon>Teleostei</taxon>
        <taxon>Clupei</taxon>
        <taxon>Clupeiformes</taxon>
        <taxon>Clupeoidei</taxon>
        <taxon>Clupeidae</taxon>
        <taxon>Alosa</taxon>
    </lineage>
</organism>
<evidence type="ECO:0000256" key="1">
    <source>
        <dbReference type="ARBA" id="ARBA00022614"/>
    </source>
</evidence>
<dbReference type="EMBL" id="JADWDJ010000007">
    <property type="protein sequence ID" value="KAG5277623.1"/>
    <property type="molecule type" value="Genomic_DNA"/>
</dbReference>
<keyword evidence="3" id="KW-0472">Membrane</keyword>
<feature type="transmembrane region" description="Helical" evidence="3">
    <location>
        <begin position="507"/>
        <end position="524"/>
    </location>
</feature>
<dbReference type="SMART" id="SM00368">
    <property type="entry name" value="LRR_RI"/>
    <property type="match status" value="14"/>
</dbReference>